<evidence type="ECO:0000256" key="1">
    <source>
        <dbReference type="ARBA" id="ARBA00022729"/>
    </source>
</evidence>
<dbReference type="NCBIfam" id="TIGR02601">
    <property type="entry name" value="autotrns_rpt"/>
    <property type="match status" value="5"/>
</dbReference>
<dbReference type="InterPro" id="IPR012332">
    <property type="entry name" value="Autotransporter_pectin_lyase_C"/>
</dbReference>
<dbReference type="Gene3D" id="2.160.20.20">
    <property type="match status" value="1"/>
</dbReference>
<evidence type="ECO:0000259" key="4">
    <source>
        <dbReference type="PROSITE" id="PS51208"/>
    </source>
</evidence>
<feature type="region of interest" description="Disordered" evidence="2">
    <location>
        <begin position="56"/>
        <end position="75"/>
    </location>
</feature>
<gene>
    <name evidence="5" type="ordered locus">BS1330_I2007</name>
</gene>
<keyword evidence="6" id="KW-1185">Reference proteome</keyword>
<dbReference type="Pfam" id="PF03797">
    <property type="entry name" value="Autotransporter"/>
    <property type="match status" value="1"/>
</dbReference>
<dbReference type="InterPro" id="IPR006315">
    <property type="entry name" value="OM_autotransptr_brl_dom"/>
</dbReference>
<dbReference type="CDD" id="cd01344">
    <property type="entry name" value="PL2_Passenger_AT"/>
    <property type="match status" value="1"/>
</dbReference>
<dbReference type="Pfam" id="PF18883">
    <property type="entry name" value="AC_1"/>
    <property type="match status" value="1"/>
</dbReference>
<dbReference type="KEGG" id="bms:BR2013"/>
<dbReference type="HOGENOM" id="CLU_002551_4_2_5"/>
<dbReference type="Proteomes" id="UP000007104">
    <property type="component" value="Chromosome I"/>
</dbReference>
<feature type="domain" description="Autotransporter" evidence="4">
    <location>
        <begin position="1311"/>
        <end position="1593"/>
    </location>
</feature>
<proteinExistence type="predicted"/>
<dbReference type="SUPFAM" id="SSF103515">
    <property type="entry name" value="Autotransporter"/>
    <property type="match status" value="1"/>
</dbReference>
<evidence type="ECO:0000256" key="2">
    <source>
        <dbReference type="SAM" id="MobiDB-lite"/>
    </source>
</evidence>
<dbReference type="PROSITE" id="PS51208">
    <property type="entry name" value="AUTOTRANSPORTER"/>
    <property type="match status" value="1"/>
</dbReference>
<dbReference type="PhylomeDB" id="A0A0H3G5Q1"/>
<evidence type="ECO:0000313" key="6">
    <source>
        <dbReference type="Proteomes" id="UP000007104"/>
    </source>
</evidence>
<sequence length="1593" mass="160833">MLLHSRWKLLLLAGTCSLCWYSAAAQTKYGSGNGIGGTDAAGNAVGGAGGGFVHQGGEGGGAAGQGPVAPTIPGNGGNGVIDGNALSTGGVLGATIVNATDPLPSGTSMNGTNGAAEERSGGGGGAVLAIINAPQYTVSSFIISGAGGEASMGGENKVPRGGGGGGVAFVLNGQIFTVAASARILGGGGGARIIDPVTDAEMGGGGGLGIILNTGTLVVDGYVSGGSGGTPKSTGDYTKGQVPEGSPGGGVYMRSSTTVNLSSTGSIVSGAISTPKMKSPPALILDGSDSVINNQGTIARLFPSVPELFSVDANVVPAIYVRGDRNYIINSHIILGNATINNGQFASTSEAIEFDGNDNTLELWGGQSMRGVVRVTGGGTGNHLILGGANAGTFNFGLLDQIDPGSENRQQMGYMGFVDFVKNGTSTWSGSGASMATGPWTIDAGTLALTDDGSLASHASVTLNANLDISGITNSTTMQNLSGPANSTINLGSKTLALKNTTTQTFAGVASGAGGNIELDQGTVIFTGDNTYTGTSTIAAGATLQLGTGGTIGSIASDAAVNGQLIFNRSDSFTYDKVISGTGSIQKLGAGILTLSGNSDTYTGSTSVDVGGLFVSGTLGGMVAVKGGTSLAGTGTIVGDTTIADGATLIGQQNHTLTFQNNLELASGSIVNVTLGKAPNAPGLFNVLGDLTLNGTLNIQDMGDFGPGLYRLFDFGGTRSGNLTLGSVPTGTDPSLLQLITTTPNQYNLFFGGQPGFNIWDGGNSADHDNGAVDGGDGVWDAANNNWTKLSGADNGSWVNGALAQFGVKAGTVTISDNPITIQASGLVFSTDGYLLTGSSIILDDPVDGIPTVRVGDGSRAGAAMSATIESEIKGNQGLKKVDFGTLVLTGTNSYTGTTTVSEGTLQLGNGTATGSIPGDVIVDSNSYGYGTLAFNHSSAVTFGSSISGGGKVVQKGSGTTTFTGNNTYSGGLTVEQGTAEAGIADNAFGSGPLTVQAGAKADLHDFNTSVGGGGLIGAGDVTLGSGTLTVNQGFDSIFSGVISGDGGLNKSGAGQLTLSGANTYGGATTIDGGVLLQGESGAFSSSSAYRTGASGTVDLGGFDTNMASLDNAGLVNFGGTGGATLHIADNYVGHNGIVAINTVLGDDNSLTDMLKVEGNTSGTTSLKVINRGGVGMQTANGIKVVEVVGQSDGVFSLLGDFTTADKQQAVVAGAYAYTLHQGSVDNPDGDWYLRSQLKDTPTPTPTPQPQFNPGVPLYEGAVQNMQRLNRLPTLQQRVGNSYWNGPSYPAIEQGGAPAGADPASSPVAGVVTSDNGIWARIGGDYSKLQSSRSLTNMSQNIRTVIIQSGVDGKFYEADTGKLIGGINALYGSAISRINSPSGDGDATTSAWGLGGTLTWYGESGFYVDGQAQINWYNNDYNSDTAGKGLADDKKATGYAVSIETGQRFNIGERWSVTPQAQLMWSKLSMDTFNDIWEANVSLNDSDSLIGRAGVALDYRNAWQDDAGQIVHTNIYGIANIYQEFMGNGRVGVADTTFSVKQDVTWGGVGLGGSYAWADNKYLIYGEGAINTSLNNFADSYDVRGTLGFRVRW</sequence>
<organism evidence="5 6">
    <name type="scientific">Brucella suis biovar 1 (strain 1330)</name>
    <dbReference type="NCBI Taxonomy" id="204722"/>
    <lineage>
        <taxon>Bacteria</taxon>
        <taxon>Pseudomonadati</taxon>
        <taxon>Pseudomonadota</taxon>
        <taxon>Alphaproteobacteria</taxon>
        <taxon>Hyphomicrobiales</taxon>
        <taxon>Brucellaceae</taxon>
        <taxon>Brucella/Ochrobactrum group</taxon>
        <taxon>Brucella</taxon>
    </lineage>
</organism>
<dbReference type="InterPro" id="IPR043990">
    <property type="entry name" value="AC_1"/>
</dbReference>
<name>A0A0H3G5Q1_BRUSU</name>
<evidence type="ECO:0000313" key="5">
    <source>
        <dbReference type="EMBL" id="AEM19320.1"/>
    </source>
</evidence>
<evidence type="ECO:0000256" key="3">
    <source>
        <dbReference type="SAM" id="SignalP"/>
    </source>
</evidence>
<protein>
    <submittedName>
        <fullName evidence="5">Outer membrane autotransporter</fullName>
    </submittedName>
</protein>
<dbReference type="KEGG" id="bsi:BS1330_I2007"/>
<accession>A0A0H3G5Q1</accession>
<reference evidence="5 6" key="1">
    <citation type="journal article" date="2011" name="J. Bacteriol.">
        <title>Revised genome sequence of Brucella suis 1330.</title>
        <authorList>
            <person name="Tae H."/>
            <person name="Shallom S."/>
            <person name="Settlage R."/>
            <person name="Preston D."/>
            <person name="Adams L.G."/>
            <person name="Garner H.R."/>
        </authorList>
    </citation>
    <scope>NUCLEOTIDE SEQUENCE [LARGE SCALE GENOMIC DNA]</scope>
    <source>
        <strain evidence="5 6">1330</strain>
    </source>
</reference>
<dbReference type="Pfam" id="PF12951">
    <property type="entry name" value="PATR"/>
    <property type="match status" value="6"/>
</dbReference>
<dbReference type="SUPFAM" id="SSF51126">
    <property type="entry name" value="Pectin lyase-like"/>
    <property type="match status" value="4"/>
</dbReference>
<dbReference type="InterPro" id="IPR011050">
    <property type="entry name" value="Pectin_lyase_fold/virulence"/>
</dbReference>
<feature type="chain" id="PRO_5002609989" evidence="3">
    <location>
        <begin position="25"/>
        <end position="1593"/>
    </location>
</feature>
<dbReference type="GO" id="GO:0019867">
    <property type="term" value="C:outer membrane"/>
    <property type="evidence" value="ECO:0007669"/>
    <property type="project" value="InterPro"/>
</dbReference>
<dbReference type="InterPro" id="IPR013425">
    <property type="entry name" value="Autotrns_rpt"/>
</dbReference>
<dbReference type="InterPro" id="IPR005546">
    <property type="entry name" value="Autotransporte_beta"/>
</dbReference>
<dbReference type="PANTHER" id="PTHR35037:SF3">
    <property type="entry name" value="C-TERMINAL REGION OF AIDA-LIKE PROTEIN"/>
    <property type="match status" value="1"/>
</dbReference>
<dbReference type="InterPro" id="IPR036709">
    <property type="entry name" value="Autotransporte_beta_dom_sf"/>
</dbReference>
<dbReference type="InterPro" id="IPR051551">
    <property type="entry name" value="Autotransporter_adhesion"/>
</dbReference>
<feature type="signal peptide" evidence="3">
    <location>
        <begin position="1"/>
        <end position="24"/>
    </location>
</feature>
<dbReference type="SMART" id="SM00869">
    <property type="entry name" value="Autotransporter"/>
    <property type="match status" value="1"/>
</dbReference>
<keyword evidence="1 3" id="KW-0732">Signal</keyword>
<dbReference type="NCBIfam" id="TIGR01414">
    <property type="entry name" value="autotrans_barl"/>
    <property type="match status" value="1"/>
</dbReference>
<dbReference type="PANTHER" id="PTHR35037">
    <property type="entry name" value="C-TERMINAL REGION OF AIDA-LIKE PROTEIN"/>
    <property type="match status" value="1"/>
</dbReference>
<dbReference type="EMBL" id="CP002997">
    <property type="protein sequence ID" value="AEM19320.1"/>
    <property type="molecule type" value="Genomic_DNA"/>
</dbReference>
<dbReference type="SMR" id="A0A0H3G5Q1"/>
<dbReference type="Gene3D" id="2.40.128.130">
    <property type="entry name" value="Autotransporter beta-domain"/>
    <property type="match status" value="1"/>
</dbReference>